<proteinExistence type="predicted"/>
<name>A0A2H3CT11_ARMGA</name>
<feature type="region of interest" description="Disordered" evidence="1">
    <location>
        <begin position="197"/>
        <end position="253"/>
    </location>
</feature>
<feature type="region of interest" description="Disordered" evidence="1">
    <location>
        <begin position="386"/>
        <end position="475"/>
    </location>
</feature>
<evidence type="ECO:0000313" key="2">
    <source>
        <dbReference type="EMBL" id="PBK79253.1"/>
    </source>
</evidence>
<dbReference type="AlphaFoldDB" id="A0A2H3CT11"/>
<feature type="non-terminal residue" evidence="2">
    <location>
        <position position="1"/>
    </location>
</feature>
<evidence type="ECO:0000256" key="1">
    <source>
        <dbReference type="SAM" id="MobiDB-lite"/>
    </source>
</evidence>
<evidence type="ECO:0000313" key="3">
    <source>
        <dbReference type="Proteomes" id="UP000217790"/>
    </source>
</evidence>
<dbReference type="InParanoid" id="A0A2H3CT11"/>
<sequence length="624" mass="68032">DFPPDVDSTSKDVDEWIADAYVQWLICSNFWREAGVKRQDWNDVEYALLARLPSVDKGLLDESCGKFNELVHRAHKYSIPNLRPVPLDTPSPSPEPSLPIRTPAPPRTKTPPPASRPTTPPPHKQTIPAPRKQQSLTPVTPQRAVPQRAPDISGSILKFNLPAANRAATTTSSHVRASGLAPINIVQPPLPRFTVPSTVQKTGQAATSQRKVTPKPSGSSEAFQKDWTSPLHSKSAQQLKTGPQINAPRSEVPTRASSLALAVDAAARPTIIRGPDPTLGLLREGNVLVPSSDREPLFLPGTDDEEDPVQEDLVETGRIDEEVAGTDGEDRNIATGTGMNIDDEEGAASDEDSSPIPTLARRLRKPRIEFVFDEVTGDLLESHPTIFLSRPTVPPSQSPDLRRSARSRTSPVNPDAAYLKLAQGSNPDAKKKKKKAIKSKDKVSEVAGTRKRTRNEDDGSQALDKPVAKKLKSKGRPIDEVEVVRPTPVVRRRGPGLSKPPPVSLGVSGGGFGEKVPSTAEVVNHGIKSISVLKVDNDFGEFVEVDKSYWSKAVAPFVGERYTTACDHCWRLGTQCRKLLTHTVKCVRCHYSKLPCKVDGVAALNPIDHYRPKGSGRRQCYRGQ</sequence>
<feature type="region of interest" description="Disordered" evidence="1">
    <location>
        <begin position="324"/>
        <end position="360"/>
    </location>
</feature>
<dbReference type="EMBL" id="KZ293796">
    <property type="protein sequence ID" value="PBK79253.1"/>
    <property type="molecule type" value="Genomic_DNA"/>
</dbReference>
<feature type="region of interest" description="Disordered" evidence="1">
    <location>
        <begin position="80"/>
        <end position="151"/>
    </location>
</feature>
<accession>A0A2H3CT11</accession>
<organism evidence="2 3">
    <name type="scientific">Armillaria gallica</name>
    <name type="common">Bulbous honey fungus</name>
    <name type="synonym">Armillaria bulbosa</name>
    <dbReference type="NCBI Taxonomy" id="47427"/>
    <lineage>
        <taxon>Eukaryota</taxon>
        <taxon>Fungi</taxon>
        <taxon>Dikarya</taxon>
        <taxon>Basidiomycota</taxon>
        <taxon>Agaricomycotina</taxon>
        <taxon>Agaricomycetes</taxon>
        <taxon>Agaricomycetidae</taxon>
        <taxon>Agaricales</taxon>
        <taxon>Marasmiineae</taxon>
        <taxon>Physalacriaceae</taxon>
        <taxon>Armillaria</taxon>
    </lineage>
</organism>
<feature type="compositionally biased region" description="Pro residues" evidence="1">
    <location>
        <begin position="87"/>
        <end position="123"/>
    </location>
</feature>
<feature type="compositionally biased region" description="Polar residues" evidence="1">
    <location>
        <begin position="197"/>
        <end position="244"/>
    </location>
</feature>
<protein>
    <recommendedName>
        <fullName evidence="4">Zn(2)-C6 fungal-type domain-containing protein</fullName>
    </recommendedName>
</protein>
<reference evidence="3" key="1">
    <citation type="journal article" date="2017" name="Nat. Ecol. Evol.">
        <title>Genome expansion and lineage-specific genetic innovations in the forest pathogenic fungi Armillaria.</title>
        <authorList>
            <person name="Sipos G."/>
            <person name="Prasanna A.N."/>
            <person name="Walter M.C."/>
            <person name="O'Connor E."/>
            <person name="Balint B."/>
            <person name="Krizsan K."/>
            <person name="Kiss B."/>
            <person name="Hess J."/>
            <person name="Varga T."/>
            <person name="Slot J."/>
            <person name="Riley R."/>
            <person name="Boka B."/>
            <person name="Rigling D."/>
            <person name="Barry K."/>
            <person name="Lee J."/>
            <person name="Mihaltcheva S."/>
            <person name="LaButti K."/>
            <person name="Lipzen A."/>
            <person name="Waldron R."/>
            <person name="Moloney N.M."/>
            <person name="Sperisen C."/>
            <person name="Kredics L."/>
            <person name="Vagvoelgyi C."/>
            <person name="Patrignani A."/>
            <person name="Fitzpatrick D."/>
            <person name="Nagy I."/>
            <person name="Doyle S."/>
            <person name="Anderson J.B."/>
            <person name="Grigoriev I.V."/>
            <person name="Gueldener U."/>
            <person name="Muensterkoetter M."/>
            <person name="Nagy L.G."/>
        </authorList>
    </citation>
    <scope>NUCLEOTIDE SEQUENCE [LARGE SCALE GENOMIC DNA]</scope>
    <source>
        <strain evidence="3">Ar21-2</strain>
    </source>
</reference>
<dbReference type="Proteomes" id="UP000217790">
    <property type="component" value="Unassembled WGS sequence"/>
</dbReference>
<feature type="compositionally biased region" description="Acidic residues" evidence="1">
    <location>
        <begin position="341"/>
        <end position="353"/>
    </location>
</feature>
<dbReference type="OMA" id="VMANEER"/>
<evidence type="ECO:0008006" key="4">
    <source>
        <dbReference type="Google" id="ProtNLM"/>
    </source>
</evidence>
<feature type="region of interest" description="Disordered" evidence="1">
    <location>
        <begin position="490"/>
        <end position="509"/>
    </location>
</feature>
<dbReference type="STRING" id="47427.A0A2H3CT11"/>
<keyword evidence="3" id="KW-1185">Reference proteome</keyword>
<gene>
    <name evidence="2" type="ORF">ARMGADRAFT_1093332</name>
</gene>